<proteinExistence type="predicted"/>
<dbReference type="PANTHER" id="PTHR34153:SF2">
    <property type="entry name" value="SI:CH211-262H13.3-RELATED"/>
    <property type="match status" value="1"/>
</dbReference>
<dbReference type="EMBL" id="JARPUR010000001">
    <property type="protein sequence ID" value="KAK4885759.1"/>
    <property type="molecule type" value="Genomic_DNA"/>
</dbReference>
<protein>
    <recommendedName>
        <fullName evidence="1">DUF4806 domain-containing protein</fullName>
    </recommendedName>
</protein>
<accession>A0AAN7PGK1</accession>
<evidence type="ECO:0000259" key="1">
    <source>
        <dbReference type="Pfam" id="PF16064"/>
    </source>
</evidence>
<dbReference type="AlphaFoldDB" id="A0AAN7PGK1"/>
<evidence type="ECO:0000313" key="2">
    <source>
        <dbReference type="EMBL" id="KAK4885759.1"/>
    </source>
</evidence>
<feature type="domain" description="DUF4806" evidence="1">
    <location>
        <begin position="157"/>
        <end position="239"/>
    </location>
</feature>
<dbReference type="InterPro" id="IPR032071">
    <property type="entry name" value="DUF4806"/>
</dbReference>
<gene>
    <name evidence="2" type="ORF">RN001_002030</name>
</gene>
<dbReference type="Proteomes" id="UP001353858">
    <property type="component" value="Unassembled WGS sequence"/>
</dbReference>
<name>A0AAN7PGK1_9COLE</name>
<reference evidence="3" key="1">
    <citation type="submission" date="2023-01" db="EMBL/GenBank/DDBJ databases">
        <title>Key to firefly adult light organ development and bioluminescence: homeobox transcription factors regulate luciferase expression and transportation to peroxisome.</title>
        <authorList>
            <person name="Fu X."/>
        </authorList>
    </citation>
    <scope>NUCLEOTIDE SEQUENCE [LARGE SCALE GENOMIC DNA]</scope>
</reference>
<evidence type="ECO:0000313" key="3">
    <source>
        <dbReference type="Proteomes" id="UP001353858"/>
    </source>
</evidence>
<dbReference type="Pfam" id="PF16064">
    <property type="entry name" value="DUF4806"/>
    <property type="match status" value="1"/>
</dbReference>
<keyword evidence="3" id="KW-1185">Reference proteome</keyword>
<dbReference type="PANTHER" id="PTHR34153">
    <property type="entry name" value="SI:CH211-262H13.3-RELATED-RELATED"/>
    <property type="match status" value="1"/>
</dbReference>
<sequence length="279" mass="32138">MIWLMANNDNYDKVHKKLIECEITSDIQSDSEQPLTRRKYFLPQRYIDSEDEEPQTSSQLSRPPKVRRLNLLSADDGQEKFQQNGTLMAVTRNRNLTQINESSPQTFNCDTPKISIQESCLTAVTHVKEQNKQILNYLTQQKEKQSSPFPVLPELPTQLPINTEQDLIGLNQLLTESPDTNSALCTYLRTLGGKDITNKTNRILKYILTDEVAQNYNYFGKRSKKKAFCELQLNDMIIRAVKAGTNCNNNEVEGLIKLWLKHAPERLKAIEKRQHKTNN</sequence>
<organism evidence="2 3">
    <name type="scientific">Aquatica leii</name>
    <dbReference type="NCBI Taxonomy" id="1421715"/>
    <lineage>
        <taxon>Eukaryota</taxon>
        <taxon>Metazoa</taxon>
        <taxon>Ecdysozoa</taxon>
        <taxon>Arthropoda</taxon>
        <taxon>Hexapoda</taxon>
        <taxon>Insecta</taxon>
        <taxon>Pterygota</taxon>
        <taxon>Neoptera</taxon>
        <taxon>Endopterygota</taxon>
        <taxon>Coleoptera</taxon>
        <taxon>Polyphaga</taxon>
        <taxon>Elateriformia</taxon>
        <taxon>Elateroidea</taxon>
        <taxon>Lampyridae</taxon>
        <taxon>Luciolinae</taxon>
        <taxon>Aquatica</taxon>
    </lineage>
</organism>
<comment type="caution">
    <text evidence="2">The sequence shown here is derived from an EMBL/GenBank/DDBJ whole genome shotgun (WGS) entry which is preliminary data.</text>
</comment>